<feature type="transmembrane region" description="Helical" evidence="6">
    <location>
        <begin position="127"/>
        <end position="148"/>
    </location>
</feature>
<dbReference type="AlphaFoldDB" id="A0A840XPV5"/>
<accession>A0A840XPV5</accession>
<keyword evidence="8" id="KW-1185">Reference proteome</keyword>
<keyword evidence="4 6" id="KW-1133">Transmembrane helix</keyword>
<dbReference type="Gene3D" id="1.20.1260.100">
    <property type="entry name" value="TspO/MBR protein"/>
    <property type="match status" value="1"/>
</dbReference>
<proteinExistence type="inferred from homology"/>
<dbReference type="InterPro" id="IPR038330">
    <property type="entry name" value="TspO/MBR-related_sf"/>
</dbReference>
<reference evidence="7 8" key="1">
    <citation type="submission" date="2020-08" db="EMBL/GenBank/DDBJ databases">
        <title>Sequencing the genomes of 1000 actinobacteria strains.</title>
        <authorList>
            <person name="Klenk H.-P."/>
        </authorList>
    </citation>
    <scope>NUCLEOTIDE SEQUENCE [LARGE SCALE GENOMIC DNA]</scope>
    <source>
        <strain evidence="7 8">DSM 23889</strain>
    </source>
</reference>
<dbReference type="InterPro" id="IPR004307">
    <property type="entry name" value="TspO_MBR"/>
</dbReference>
<dbReference type="EMBL" id="JACHBS010000001">
    <property type="protein sequence ID" value="MBB5618847.1"/>
    <property type="molecule type" value="Genomic_DNA"/>
</dbReference>
<name>A0A840XPV5_9MICO</name>
<dbReference type="GO" id="GO:0033013">
    <property type="term" value="P:tetrapyrrole metabolic process"/>
    <property type="evidence" value="ECO:0007669"/>
    <property type="project" value="UniProtKB-ARBA"/>
</dbReference>
<evidence type="ECO:0000256" key="3">
    <source>
        <dbReference type="ARBA" id="ARBA00022692"/>
    </source>
</evidence>
<dbReference type="CDD" id="cd15904">
    <property type="entry name" value="TSPO_MBR"/>
    <property type="match status" value="1"/>
</dbReference>
<dbReference type="FunFam" id="1.20.1260.100:FF:000001">
    <property type="entry name" value="translocator protein 2"/>
    <property type="match status" value="1"/>
</dbReference>
<dbReference type="PANTHER" id="PTHR10057:SF0">
    <property type="entry name" value="TRANSLOCATOR PROTEIN"/>
    <property type="match status" value="1"/>
</dbReference>
<keyword evidence="5 6" id="KW-0472">Membrane</keyword>
<feature type="transmembrane region" description="Helical" evidence="6">
    <location>
        <begin position="97"/>
        <end position="121"/>
    </location>
</feature>
<dbReference type="GO" id="GO:0016020">
    <property type="term" value="C:membrane"/>
    <property type="evidence" value="ECO:0007669"/>
    <property type="project" value="UniProtKB-SubCell"/>
</dbReference>
<comment type="caution">
    <text evidence="7">The sequence shown here is derived from an EMBL/GenBank/DDBJ whole genome shotgun (WGS) entry which is preliminary data.</text>
</comment>
<dbReference type="OrthoDB" id="9795496at2"/>
<protein>
    <submittedName>
        <fullName evidence="7">Tryptophan-rich sensory protein</fullName>
    </submittedName>
</protein>
<keyword evidence="3 6" id="KW-0812">Transmembrane</keyword>
<dbReference type="PANTHER" id="PTHR10057">
    <property type="entry name" value="PERIPHERAL-TYPE BENZODIAZEPINE RECEPTOR"/>
    <property type="match status" value="1"/>
</dbReference>
<evidence type="ECO:0000313" key="8">
    <source>
        <dbReference type="Proteomes" id="UP000552883"/>
    </source>
</evidence>
<gene>
    <name evidence="7" type="ORF">BJ959_002343</name>
</gene>
<evidence type="ECO:0000256" key="5">
    <source>
        <dbReference type="ARBA" id="ARBA00023136"/>
    </source>
</evidence>
<dbReference type="PIRSF" id="PIRSF005859">
    <property type="entry name" value="PBR"/>
    <property type="match status" value="1"/>
</dbReference>
<evidence type="ECO:0000256" key="6">
    <source>
        <dbReference type="SAM" id="Phobius"/>
    </source>
</evidence>
<feature type="transmembrane region" description="Helical" evidence="6">
    <location>
        <begin position="155"/>
        <end position="178"/>
    </location>
</feature>
<evidence type="ECO:0000256" key="1">
    <source>
        <dbReference type="ARBA" id="ARBA00004141"/>
    </source>
</evidence>
<comment type="subcellular location">
    <subcellularLocation>
        <location evidence="1">Membrane</location>
        <topology evidence="1">Multi-pass membrane protein</topology>
    </subcellularLocation>
</comment>
<evidence type="ECO:0000313" key="7">
    <source>
        <dbReference type="EMBL" id="MBB5618847.1"/>
    </source>
</evidence>
<dbReference type="Pfam" id="PF03073">
    <property type="entry name" value="TspO_MBR"/>
    <property type="match status" value="1"/>
</dbReference>
<evidence type="ECO:0000256" key="2">
    <source>
        <dbReference type="ARBA" id="ARBA00007524"/>
    </source>
</evidence>
<dbReference type="Proteomes" id="UP000552883">
    <property type="component" value="Unassembled WGS sequence"/>
</dbReference>
<evidence type="ECO:0000256" key="4">
    <source>
        <dbReference type="ARBA" id="ARBA00022989"/>
    </source>
</evidence>
<sequence>MTGTVTPGTAPRGGTRPIALSALVLSIIIGVNVLSAQLGSAISQPSIQGWYAATAKPAWTPPNEVFAGVWTVLYLATSVAAWLVWRERHRRRIDRALTLYVVQLVLNALWSPLFFALYPAIGVTAMWLSLTVHLLLLVAITTTIVEFWPIHRVAALIMVPYLVWVVFAASLTVSIAVIN</sequence>
<organism evidence="7 8">
    <name type="scientific">Microcella frigidaquae</name>
    <dbReference type="NCBI Taxonomy" id="424758"/>
    <lineage>
        <taxon>Bacteria</taxon>
        <taxon>Bacillati</taxon>
        <taxon>Actinomycetota</taxon>
        <taxon>Actinomycetes</taxon>
        <taxon>Micrococcales</taxon>
        <taxon>Microbacteriaceae</taxon>
        <taxon>Microcella</taxon>
    </lineage>
</organism>
<comment type="similarity">
    <text evidence="2">Belongs to the TspO/BZRP family.</text>
</comment>
<feature type="transmembrane region" description="Helical" evidence="6">
    <location>
        <begin position="65"/>
        <end position="85"/>
    </location>
</feature>
<dbReference type="RefSeq" id="WP_153982411.1">
    <property type="nucleotide sequence ID" value="NZ_BAAANZ010000008.1"/>
</dbReference>